<dbReference type="GO" id="GO:0005324">
    <property type="term" value="F:long-chain fatty acid transmembrane transporter activity"/>
    <property type="evidence" value="ECO:0007669"/>
    <property type="project" value="TreeGrafter"/>
</dbReference>
<dbReference type="GO" id="GO:0004467">
    <property type="term" value="F:long-chain fatty acid-CoA ligase activity"/>
    <property type="evidence" value="ECO:0007669"/>
    <property type="project" value="TreeGrafter"/>
</dbReference>
<evidence type="ECO:0000256" key="2">
    <source>
        <dbReference type="ARBA" id="ARBA00022598"/>
    </source>
</evidence>
<reference evidence="8 9" key="1">
    <citation type="submission" date="2019-03" db="EMBL/GenBank/DDBJ databases">
        <authorList>
            <person name="Gaulin E."/>
            <person name="Dumas B."/>
        </authorList>
    </citation>
    <scope>NUCLEOTIDE SEQUENCE [LARGE SCALE GENOMIC DNA]</scope>
    <source>
        <strain evidence="8">CBS 568.67</strain>
    </source>
</reference>
<dbReference type="GO" id="GO:0005524">
    <property type="term" value="F:ATP binding"/>
    <property type="evidence" value="ECO:0007669"/>
    <property type="project" value="UniProtKB-KW"/>
</dbReference>
<proteinExistence type="inferred from homology"/>
<dbReference type="Pfam" id="PF00501">
    <property type="entry name" value="AMP-binding"/>
    <property type="match status" value="1"/>
</dbReference>
<reference evidence="7" key="2">
    <citation type="submission" date="2019-06" db="EMBL/GenBank/DDBJ databases">
        <title>Genomics analysis of Aphanomyces spp. identifies a new class of oomycete effector associated with host adaptation.</title>
        <authorList>
            <person name="Gaulin E."/>
        </authorList>
    </citation>
    <scope>NUCLEOTIDE SEQUENCE</scope>
    <source>
        <strain evidence="7">CBS 578.67</strain>
    </source>
</reference>
<keyword evidence="3" id="KW-0547">Nucleotide-binding</keyword>
<dbReference type="EMBL" id="VJMH01006378">
    <property type="protein sequence ID" value="KAF0690444.1"/>
    <property type="molecule type" value="Genomic_DNA"/>
</dbReference>
<evidence type="ECO:0000313" key="9">
    <source>
        <dbReference type="Proteomes" id="UP000332933"/>
    </source>
</evidence>
<gene>
    <name evidence="8" type="primary">Aste57867_18176</name>
    <name evidence="7" type="ORF">As57867_018114</name>
    <name evidence="8" type="ORF">ASTE57867_18176</name>
</gene>
<dbReference type="InterPro" id="IPR045851">
    <property type="entry name" value="AMP-bd_C_sf"/>
</dbReference>
<dbReference type="Pfam" id="PF13193">
    <property type="entry name" value="AMP-binding_C"/>
    <property type="match status" value="1"/>
</dbReference>
<dbReference type="InterPro" id="IPR042099">
    <property type="entry name" value="ANL_N_sf"/>
</dbReference>
<accession>A0A485LD48</accession>
<dbReference type="GO" id="GO:0005886">
    <property type="term" value="C:plasma membrane"/>
    <property type="evidence" value="ECO:0007669"/>
    <property type="project" value="TreeGrafter"/>
</dbReference>
<evidence type="ECO:0000259" key="5">
    <source>
        <dbReference type="Pfam" id="PF00501"/>
    </source>
</evidence>
<dbReference type="PANTHER" id="PTHR43107">
    <property type="entry name" value="LONG-CHAIN FATTY ACID TRANSPORT PROTEIN"/>
    <property type="match status" value="1"/>
</dbReference>
<keyword evidence="2" id="KW-0436">Ligase</keyword>
<dbReference type="GO" id="GO:0044539">
    <property type="term" value="P:long-chain fatty acid import into cell"/>
    <property type="evidence" value="ECO:0007669"/>
    <property type="project" value="TreeGrafter"/>
</dbReference>
<evidence type="ECO:0000259" key="6">
    <source>
        <dbReference type="Pfam" id="PF13193"/>
    </source>
</evidence>
<dbReference type="InterPro" id="IPR000873">
    <property type="entry name" value="AMP-dep_synth/lig_dom"/>
</dbReference>
<dbReference type="Gene3D" id="3.30.300.30">
    <property type="match status" value="1"/>
</dbReference>
<evidence type="ECO:0000313" key="7">
    <source>
        <dbReference type="EMBL" id="KAF0690444.1"/>
    </source>
</evidence>
<evidence type="ECO:0000313" key="8">
    <source>
        <dbReference type="EMBL" id="VFT94914.1"/>
    </source>
</evidence>
<dbReference type="EMBL" id="CAADRA010006399">
    <property type="protein sequence ID" value="VFT94914.1"/>
    <property type="molecule type" value="Genomic_DNA"/>
</dbReference>
<feature type="domain" description="AMP-binding enzyme C-terminal" evidence="6">
    <location>
        <begin position="511"/>
        <end position="575"/>
    </location>
</feature>
<dbReference type="SUPFAM" id="SSF56801">
    <property type="entry name" value="Acetyl-CoA synthetase-like"/>
    <property type="match status" value="1"/>
</dbReference>
<evidence type="ECO:0000256" key="4">
    <source>
        <dbReference type="ARBA" id="ARBA00022840"/>
    </source>
</evidence>
<keyword evidence="9" id="KW-1185">Reference proteome</keyword>
<dbReference type="Gene3D" id="3.40.50.12780">
    <property type="entry name" value="N-terminal domain of ligase-like"/>
    <property type="match status" value="1"/>
</dbReference>
<dbReference type="AlphaFoldDB" id="A0A485LD48"/>
<dbReference type="Proteomes" id="UP000332933">
    <property type="component" value="Unassembled WGS sequence"/>
</dbReference>
<name>A0A485LD48_9STRA</name>
<protein>
    <submittedName>
        <fullName evidence="8">Aste57867_18176 protein</fullName>
    </submittedName>
</protein>
<dbReference type="PANTHER" id="PTHR43107:SF15">
    <property type="entry name" value="FATTY ACID TRANSPORT PROTEIN 3, ISOFORM A"/>
    <property type="match status" value="1"/>
</dbReference>
<organism evidence="8 9">
    <name type="scientific">Aphanomyces stellatus</name>
    <dbReference type="NCBI Taxonomy" id="120398"/>
    <lineage>
        <taxon>Eukaryota</taxon>
        <taxon>Sar</taxon>
        <taxon>Stramenopiles</taxon>
        <taxon>Oomycota</taxon>
        <taxon>Saprolegniomycetes</taxon>
        <taxon>Saprolegniales</taxon>
        <taxon>Verrucalvaceae</taxon>
        <taxon>Aphanomyces</taxon>
    </lineage>
</organism>
<evidence type="ECO:0000256" key="1">
    <source>
        <dbReference type="ARBA" id="ARBA00006432"/>
    </source>
</evidence>
<dbReference type="PROSITE" id="PS00455">
    <property type="entry name" value="AMP_BINDING"/>
    <property type="match status" value="1"/>
</dbReference>
<feature type="domain" description="AMP-dependent synthetase/ligase" evidence="5">
    <location>
        <begin position="63"/>
        <end position="431"/>
    </location>
</feature>
<dbReference type="OrthoDB" id="288590at2759"/>
<evidence type="ECO:0000256" key="3">
    <source>
        <dbReference type="ARBA" id="ARBA00022741"/>
    </source>
</evidence>
<dbReference type="FunFam" id="3.30.300.30:FF:000020">
    <property type="entry name" value="Long-chain fatty acid transporter"/>
    <property type="match status" value="1"/>
</dbReference>
<dbReference type="InterPro" id="IPR025110">
    <property type="entry name" value="AMP-bd_C"/>
</dbReference>
<keyword evidence="4" id="KW-0067">ATP-binding</keyword>
<dbReference type="InterPro" id="IPR020845">
    <property type="entry name" value="AMP-binding_CS"/>
</dbReference>
<comment type="similarity">
    <text evidence="1">Belongs to the ATP-dependent AMP-binding enzyme family.</text>
</comment>
<sequence length="631" mass="68393">MATDLVSKVAVLAAGAAAAVYIDKKTYLSHDIYNLWGHGMALLQAQYLAARNTRVADIWEELVDSMPSKVLVTFEGRKMTAAQLEEQSNRVAHWAVDIGLTPGSIVALIMENRPEFITTWIGLSKVGVVAALINTHVVHSALLHSLHVSQAPVVIFGSECTAAVEAIAPQLGASARFFSYLDGNATPGRATAAVPSFALSLDAHLACTPLHRPDVSSRQSISSSDAALLIFTSGTTGLPKAARVEHQSILARSLVFVCNAHVTSFDRLYCALPLYHTAGGVLAVGMMLLGGCSIALARKFSTSTFWHDVRLSDCTLIQYIGEMCRYLLRAPPSDMDRVNLVRMAIGNGLRPDIWAAFQDRFGIPAVAEFYGATEGVAGMLNMCRTPADRGHLGQYGYLTTALAGYVIAAYDVEHDVLQRDTNGHLIACGPNQVGELVIPIRSSMAIQKFQGYFNNPTASEAKTIANAFSPGDLYFRTGDLFRRDAARRMHFVDRVGDTFRWKGENVATTQVAEMLATFPGLSDVCVYGVAVPDHDGRACMVAMVFDESTVDLDAFAAFCAARLPPYAVPRFVRQLQTPHVTGTLKQETAKLRGQGIDLALVDGDRLFFWNASTYSRLTAENIHVVLASSRL</sequence>